<evidence type="ECO:0000313" key="1">
    <source>
        <dbReference type="EMBL" id="KAI1704242.1"/>
    </source>
</evidence>
<name>A0AAD4MUB3_9BILA</name>
<protein>
    <submittedName>
        <fullName evidence="1">Uncharacterized protein</fullName>
    </submittedName>
</protein>
<gene>
    <name evidence="1" type="ORF">DdX_14361</name>
</gene>
<accession>A0AAD4MUB3</accession>
<evidence type="ECO:0000313" key="2">
    <source>
        <dbReference type="Proteomes" id="UP001201812"/>
    </source>
</evidence>
<organism evidence="1 2">
    <name type="scientific">Ditylenchus destructor</name>
    <dbReference type="NCBI Taxonomy" id="166010"/>
    <lineage>
        <taxon>Eukaryota</taxon>
        <taxon>Metazoa</taxon>
        <taxon>Ecdysozoa</taxon>
        <taxon>Nematoda</taxon>
        <taxon>Chromadorea</taxon>
        <taxon>Rhabditida</taxon>
        <taxon>Tylenchina</taxon>
        <taxon>Tylenchomorpha</taxon>
        <taxon>Sphaerularioidea</taxon>
        <taxon>Anguinidae</taxon>
        <taxon>Anguininae</taxon>
        <taxon>Ditylenchus</taxon>
    </lineage>
</organism>
<dbReference type="Proteomes" id="UP001201812">
    <property type="component" value="Unassembled WGS sequence"/>
</dbReference>
<dbReference type="AlphaFoldDB" id="A0AAD4MUB3"/>
<proteinExistence type="predicted"/>
<reference evidence="1" key="1">
    <citation type="submission" date="2022-01" db="EMBL/GenBank/DDBJ databases">
        <title>Genome Sequence Resource for Two Populations of Ditylenchus destructor, the Migratory Endoparasitic Phytonematode.</title>
        <authorList>
            <person name="Zhang H."/>
            <person name="Lin R."/>
            <person name="Xie B."/>
        </authorList>
    </citation>
    <scope>NUCLEOTIDE SEQUENCE</scope>
    <source>
        <strain evidence="1">BazhouSP</strain>
    </source>
</reference>
<comment type="caution">
    <text evidence="1">The sequence shown here is derived from an EMBL/GenBank/DDBJ whole genome shotgun (WGS) entry which is preliminary data.</text>
</comment>
<sequence>MTPLAGGIKGKLGGKPEEKCPLETFPSVFRKSWDIIVVRVWERSELNNKPNCDKSRVCSECELFGLFIQKTSLLDELCLRLKSRFKNFGQGSCL</sequence>
<dbReference type="EMBL" id="JAKKPZ010000070">
    <property type="protein sequence ID" value="KAI1704242.1"/>
    <property type="molecule type" value="Genomic_DNA"/>
</dbReference>
<keyword evidence="2" id="KW-1185">Reference proteome</keyword>